<feature type="transmembrane region" description="Helical" evidence="5">
    <location>
        <begin position="418"/>
        <end position="438"/>
    </location>
</feature>
<feature type="transmembrane region" description="Helical" evidence="5">
    <location>
        <begin position="67"/>
        <end position="89"/>
    </location>
</feature>
<dbReference type="InterPro" id="IPR004841">
    <property type="entry name" value="AA-permease/SLC12A_dom"/>
</dbReference>
<dbReference type="PANTHER" id="PTHR42770:SF16">
    <property type="entry name" value="AMINO ACID PERMEASE"/>
    <property type="match status" value="1"/>
</dbReference>
<dbReference type="RefSeq" id="WP_109054356.1">
    <property type="nucleotide sequence ID" value="NZ_QDKJ01000007.1"/>
</dbReference>
<comment type="subcellular location">
    <subcellularLocation>
        <location evidence="1">Membrane</location>
        <topology evidence="1">Multi-pass membrane protein</topology>
    </subcellularLocation>
</comment>
<evidence type="ECO:0000256" key="1">
    <source>
        <dbReference type="ARBA" id="ARBA00004141"/>
    </source>
</evidence>
<evidence type="ECO:0000256" key="4">
    <source>
        <dbReference type="ARBA" id="ARBA00023136"/>
    </source>
</evidence>
<dbReference type="GO" id="GO:0055085">
    <property type="term" value="P:transmembrane transport"/>
    <property type="evidence" value="ECO:0007669"/>
    <property type="project" value="InterPro"/>
</dbReference>
<feature type="transmembrane region" description="Helical" evidence="5">
    <location>
        <begin position="147"/>
        <end position="166"/>
    </location>
</feature>
<feature type="transmembrane region" description="Helical" evidence="5">
    <location>
        <begin position="109"/>
        <end position="132"/>
    </location>
</feature>
<gene>
    <name evidence="7" type="ORF">B4923_10720</name>
</gene>
<feature type="transmembrane region" description="Helical" evidence="5">
    <location>
        <begin position="378"/>
        <end position="406"/>
    </location>
</feature>
<evidence type="ECO:0000259" key="6">
    <source>
        <dbReference type="Pfam" id="PF00324"/>
    </source>
</evidence>
<reference evidence="7 8" key="1">
    <citation type="submission" date="2018-04" db="EMBL/GenBank/DDBJ databases">
        <title>Brenneria corticis sp.nov.</title>
        <authorList>
            <person name="Li Y."/>
        </authorList>
    </citation>
    <scope>NUCLEOTIDE SEQUENCE [LARGE SCALE GENOMIC DNA]</scope>
    <source>
        <strain evidence="7 8">LMG 27715</strain>
    </source>
</reference>
<feature type="transmembrane region" description="Helical" evidence="5">
    <location>
        <begin position="173"/>
        <end position="193"/>
    </location>
</feature>
<dbReference type="Gene3D" id="1.20.1740.10">
    <property type="entry name" value="Amino acid/polyamine transporter I"/>
    <property type="match status" value="1"/>
</dbReference>
<evidence type="ECO:0000313" key="8">
    <source>
        <dbReference type="Proteomes" id="UP000245138"/>
    </source>
</evidence>
<dbReference type="GO" id="GO:0016020">
    <property type="term" value="C:membrane"/>
    <property type="evidence" value="ECO:0007669"/>
    <property type="project" value="UniProtKB-SubCell"/>
</dbReference>
<dbReference type="InterPro" id="IPR050367">
    <property type="entry name" value="APC_superfamily"/>
</dbReference>
<dbReference type="Proteomes" id="UP000245138">
    <property type="component" value="Unassembled WGS sequence"/>
</dbReference>
<evidence type="ECO:0000256" key="2">
    <source>
        <dbReference type="ARBA" id="ARBA00022692"/>
    </source>
</evidence>
<evidence type="ECO:0000313" key="7">
    <source>
        <dbReference type="EMBL" id="PWC12312.1"/>
    </source>
</evidence>
<dbReference type="AlphaFoldDB" id="A0A2U1TSG7"/>
<feature type="transmembrane region" description="Helical" evidence="5">
    <location>
        <begin position="247"/>
        <end position="267"/>
    </location>
</feature>
<dbReference type="OrthoDB" id="9804700at2"/>
<evidence type="ECO:0000256" key="5">
    <source>
        <dbReference type="SAM" id="Phobius"/>
    </source>
</evidence>
<evidence type="ECO:0000256" key="3">
    <source>
        <dbReference type="ARBA" id="ARBA00022989"/>
    </source>
</evidence>
<protein>
    <submittedName>
        <fullName evidence="7">Amino acid permease</fullName>
    </submittedName>
</protein>
<dbReference type="Pfam" id="PF00324">
    <property type="entry name" value="AA_permease"/>
    <property type="match status" value="1"/>
</dbReference>
<comment type="caution">
    <text evidence="7">The sequence shown here is derived from an EMBL/GenBank/DDBJ whole genome shotgun (WGS) entry which is preliminary data.</text>
</comment>
<feature type="transmembrane region" description="Helical" evidence="5">
    <location>
        <begin position="450"/>
        <end position="472"/>
    </location>
</feature>
<proteinExistence type="predicted"/>
<keyword evidence="4 5" id="KW-0472">Membrane</keyword>
<feature type="domain" description="Amino acid permease/ SLC12A" evidence="6">
    <location>
        <begin position="36"/>
        <end position="476"/>
    </location>
</feature>
<dbReference type="PIRSF" id="PIRSF006060">
    <property type="entry name" value="AA_transporter"/>
    <property type="match status" value="1"/>
</dbReference>
<feature type="transmembrane region" description="Helical" evidence="5">
    <location>
        <begin position="213"/>
        <end position="235"/>
    </location>
</feature>
<dbReference type="EMBL" id="QDKJ01000007">
    <property type="protein sequence ID" value="PWC12312.1"/>
    <property type="molecule type" value="Genomic_DNA"/>
</dbReference>
<feature type="transmembrane region" description="Helical" evidence="5">
    <location>
        <begin position="350"/>
        <end position="372"/>
    </location>
</feature>
<feature type="transmembrane region" description="Helical" evidence="5">
    <location>
        <begin position="298"/>
        <end position="318"/>
    </location>
</feature>
<accession>A0A2U1TSG7</accession>
<sequence>MAQHHTYPQKAYSQHAQSQRHKLQKGSLGLWSIIFFVIAAASPLTGVVGGLPVAFMVGNGAGVPGVYVLAGLLLIVFSFGFMAMGRYIVNAGAFYAYIAQGLGTRSGIAGLSVALLAYTAIQLAVTAMFGFFCSQFIESQLSLHVPWWLLSLGMQVLVVVLGIARVELGGKVLGILMLLEVGIVLLADAAIITQPLTFELSSFTPSTIFQGDIGIAMIFAICSFVGFEATAIYSEECRDPGKVIPRATLLAVVLITLFFAVSGWAFVQYAGAVNVAELAAKDPGMFVFTIVEHMLGPWAIHVMSILLLTSLFAAAQAFHNTLSRYLFAISRDGLLWSKMAATHPKHQTPYIASMVQSAFMLCSTALFAIAQLDPLANIFSWASALGSMSILLLQFGVSVAVIAYFIKNPSAQVSFWSRLIAPAIAAAGMFVTLVIVINNLDVLSGSSSPVVAALPYLVLITALGGFLGAHFLSRLHPERYSRVGQIVESL</sequence>
<keyword evidence="8" id="KW-1185">Reference proteome</keyword>
<feature type="transmembrane region" description="Helical" evidence="5">
    <location>
        <begin position="28"/>
        <end position="55"/>
    </location>
</feature>
<keyword evidence="2 5" id="KW-0812">Transmembrane</keyword>
<keyword evidence="3 5" id="KW-1133">Transmembrane helix</keyword>
<dbReference type="PANTHER" id="PTHR42770">
    <property type="entry name" value="AMINO ACID TRANSPORTER-RELATED"/>
    <property type="match status" value="1"/>
</dbReference>
<organism evidence="7 8">
    <name type="scientific">Brenneria roseae subsp. americana</name>
    <dbReference type="NCBI Taxonomy" id="1508507"/>
    <lineage>
        <taxon>Bacteria</taxon>
        <taxon>Pseudomonadati</taxon>
        <taxon>Pseudomonadota</taxon>
        <taxon>Gammaproteobacteria</taxon>
        <taxon>Enterobacterales</taxon>
        <taxon>Pectobacteriaceae</taxon>
        <taxon>Brenneria</taxon>
    </lineage>
</organism>
<name>A0A2U1TSG7_9GAMM</name>